<accession>A0A932MNM5</accession>
<dbReference type="EMBL" id="JACPUR010000041">
    <property type="protein sequence ID" value="MBI3129519.1"/>
    <property type="molecule type" value="Genomic_DNA"/>
</dbReference>
<feature type="domain" description="S-adenosyl-l-methionine hydroxide adenosyltransferase C-terminal" evidence="5">
    <location>
        <begin position="197"/>
        <end position="288"/>
    </location>
</feature>
<feature type="region of interest" description="Disordered" evidence="3">
    <location>
        <begin position="1"/>
        <end position="23"/>
    </location>
</feature>
<dbReference type="Gene3D" id="2.40.30.90">
    <property type="entry name" value="Bacterial fluorinating enzyme like"/>
    <property type="match status" value="1"/>
</dbReference>
<keyword evidence="1" id="KW-0949">S-adenosyl-L-methionine</keyword>
<gene>
    <name evidence="6" type="ORF">HYZ11_18075</name>
</gene>
<reference evidence="6" key="1">
    <citation type="submission" date="2020-07" db="EMBL/GenBank/DDBJ databases">
        <title>Huge and variable diversity of episymbiotic CPR bacteria and DPANN archaea in groundwater ecosystems.</title>
        <authorList>
            <person name="He C.Y."/>
            <person name="Keren R."/>
            <person name="Whittaker M."/>
            <person name="Farag I.F."/>
            <person name="Doudna J."/>
            <person name="Cate J.H.D."/>
            <person name="Banfield J.F."/>
        </authorList>
    </citation>
    <scope>NUCLEOTIDE SEQUENCE</scope>
    <source>
        <strain evidence="6">NC_groundwater_763_Ag_S-0.2um_68_21</strain>
    </source>
</reference>
<dbReference type="Pfam" id="PF20257">
    <property type="entry name" value="SAM_HAT_C"/>
    <property type="match status" value="1"/>
</dbReference>
<sequence length="307" mass="33143">MSDIQDRPDSFEEGGPEIHDEAPPRPVITLVTDFGLEDHYVGVMKGVILATNPDVQIVDISHSIPPFDVSAGALVLATSYHYFPNGTIHVAVVDPGVGGDRRSIIAATDHYLFVGPDNGCFTHIFDDPTFRWVRHLRTVEFFLEKVSSTFHGRDVYAPVAGHLSLGEPAENFGPLIGDPIRLANAKPQVGEDGCIRGEVIYVDRFGNLITNIDTVAFWEGESRAGEADENLIPVIEACGKRIRGMSEFYGAVRPGEVGAQLNSWSRMEIFIPEGNAARELGAGKGVPVHVRFERAGGADAPSIGGGL</sequence>
<dbReference type="InterPro" id="IPR002747">
    <property type="entry name" value="SAM_OH_AdoTrfase"/>
</dbReference>
<dbReference type="InterPro" id="IPR046469">
    <property type="entry name" value="SAM_HAT_N"/>
</dbReference>
<dbReference type="Proteomes" id="UP000782312">
    <property type="component" value="Unassembled WGS sequence"/>
</dbReference>
<evidence type="ECO:0000259" key="4">
    <source>
        <dbReference type="Pfam" id="PF01887"/>
    </source>
</evidence>
<proteinExistence type="inferred from homology"/>
<dbReference type="Gene3D" id="3.40.50.10790">
    <property type="entry name" value="S-adenosyl-l-methionine hydroxide adenosyltransferase, N-terminal"/>
    <property type="match status" value="1"/>
</dbReference>
<feature type="domain" description="S-adenosyl-l-methionine hydroxide adenosyltransferase N-terminal" evidence="4">
    <location>
        <begin position="28"/>
        <end position="173"/>
    </location>
</feature>
<dbReference type="PANTHER" id="PTHR35092:SF1">
    <property type="entry name" value="CHLORINASE MJ1651"/>
    <property type="match status" value="1"/>
</dbReference>
<dbReference type="SUPFAM" id="SSF102522">
    <property type="entry name" value="Bacterial fluorinating enzyme, N-terminal domain"/>
    <property type="match status" value="1"/>
</dbReference>
<dbReference type="SUPFAM" id="SSF101852">
    <property type="entry name" value="Bacterial fluorinating enzyme, C-terminal domain"/>
    <property type="match status" value="1"/>
</dbReference>
<comment type="similarity">
    <text evidence="2">Belongs to the SAM hydrolase / SAM-dependent halogenase family.</text>
</comment>
<dbReference type="InterPro" id="IPR023227">
    <property type="entry name" value="SAM_OH_AdoTrfase_C_sf"/>
</dbReference>
<comment type="caution">
    <text evidence="6">The sequence shown here is derived from an EMBL/GenBank/DDBJ whole genome shotgun (WGS) entry which is preliminary data.</text>
</comment>
<organism evidence="6 7">
    <name type="scientific">Tectimicrobiota bacterium</name>
    <dbReference type="NCBI Taxonomy" id="2528274"/>
    <lineage>
        <taxon>Bacteria</taxon>
        <taxon>Pseudomonadati</taxon>
        <taxon>Nitrospinota/Tectimicrobiota group</taxon>
        <taxon>Candidatus Tectimicrobiota</taxon>
    </lineage>
</organism>
<evidence type="ECO:0000256" key="1">
    <source>
        <dbReference type="ARBA" id="ARBA00022691"/>
    </source>
</evidence>
<name>A0A932MNM5_UNCTE</name>
<evidence type="ECO:0000313" key="6">
    <source>
        <dbReference type="EMBL" id="MBI3129519.1"/>
    </source>
</evidence>
<dbReference type="AlphaFoldDB" id="A0A932MNM5"/>
<dbReference type="Pfam" id="PF01887">
    <property type="entry name" value="SAM_HAT_N"/>
    <property type="match status" value="1"/>
</dbReference>
<protein>
    <submittedName>
        <fullName evidence="6">SAM-dependent chlorinase/fluorinase</fullName>
    </submittedName>
</protein>
<evidence type="ECO:0000259" key="5">
    <source>
        <dbReference type="Pfam" id="PF20257"/>
    </source>
</evidence>
<dbReference type="PANTHER" id="PTHR35092">
    <property type="entry name" value="CHLORINASE MJ1651"/>
    <property type="match status" value="1"/>
</dbReference>
<dbReference type="InterPro" id="IPR046470">
    <property type="entry name" value="SAM_HAT_C"/>
</dbReference>
<evidence type="ECO:0000313" key="7">
    <source>
        <dbReference type="Proteomes" id="UP000782312"/>
    </source>
</evidence>
<evidence type="ECO:0000256" key="3">
    <source>
        <dbReference type="SAM" id="MobiDB-lite"/>
    </source>
</evidence>
<evidence type="ECO:0000256" key="2">
    <source>
        <dbReference type="ARBA" id="ARBA00024035"/>
    </source>
</evidence>
<dbReference type="InterPro" id="IPR023228">
    <property type="entry name" value="SAM_OH_AdoTrfase_N_sf"/>
</dbReference>
<dbReference type="PIRSF" id="PIRSF006779">
    <property type="entry name" value="UCP006779"/>
    <property type="match status" value="1"/>
</dbReference>